<evidence type="ECO:0000313" key="7">
    <source>
        <dbReference type="EMBL" id="SHN77722.1"/>
    </source>
</evidence>
<sequence length="442" mass="48077">MTQSKRYIDLKANRIETVAGNGLLDRRALLRNGVAFAGALGTVVGLRATGAAAEPLVEAPWSLAPGDPVPAYQLPSKFAKSVVRTLSNPDFEPRTSQSRTPHHLLDGTITPNGVFFTIVHDGVPEIDPAVHQLLIHGLVKQPLLFSFETLLRFPMTSRVAFLECGGNSAALFSPKPLQADVQALHGLVSCAEWTGVKLSTLLEETGVDPKAKWFIAEGADAAHVMRSVPLTKAMDDAMIALYQNGEPLMPGNGYPMRLFLPGYEGNMNIKYVRRIKLLAEPAMSYWESQVYTEPLPSGKAYQFYFVNEVKSFITQPSPGRPLQQPGVYEISGIAYSGTGKISKVQVSADGGGSWADAALQEPVLSKAFTRFRMPWRWNGGPAILQSRALDEAGNVQPTRAQFVAQRGELSSVPPLLAFKNHHFNAVVSWAIDNRGAVTHAYA</sequence>
<dbReference type="PANTHER" id="PTHR19372">
    <property type="entry name" value="SULFITE REDUCTASE"/>
    <property type="match status" value="1"/>
</dbReference>
<dbReference type="Gene3D" id="3.90.420.10">
    <property type="entry name" value="Oxidoreductase, molybdopterin-binding domain"/>
    <property type="match status" value="1"/>
</dbReference>
<dbReference type="SUPFAM" id="SSF56524">
    <property type="entry name" value="Oxidoreductase molybdopterin-binding domain"/>
    <property type="match status" value="1"/>
</dbReference>
<evidence type="ECO:0000259" key="5">
    <source>
        <dbReference type="Pfam" id="PF00174"/>
    </source>
</evidence>
<dbReference type="Pfam" id="PF03404">
    <property type="entry name" value="Mo-co_dimer"/>
    <property type="match status" value="1"/>
</dbReference>
<dbReference type="Pfam" id="PF00174">
    <property type="entry name" value="Oxidored_molyb"/>
    <property type="match status" value="1"/>
</dbReference>
<dbReference type="SUPFAM" id="SSF81296">
    <property type="entry name" value="E set domains"/>
    <property type="match status" value="1"/>
</dbReference>
<dbReference type="InterPro" id="IPR008335">
    <property type="entry name" value="Mopterin_OxRdtase_euk"/>
</dbReference>
<evidence type="ECO:0000256" key="2">
    <source>
        <dbReference type="ARBA" id="ARBA00022505"/>
    </source>
</evidence>
<dbReference type="InterPro" id="IPR005066">
    <property type="entry name" value="MoCF_OxRdtse_dimer"/>
</dbReference>
<dbReference type="InterPro" id="IPR030835">
    <property type="entry name" value="Sulfite_DH_SoxC"/>
</dbReference>
<dbReference type="InterPro" id="IPR000572">
    <property type="entry name" value="OxRdtase_Mopterin-bd_dom"/>
</dbReference>
<dbReference type="PANTHER" id="PTHR19372:SF7">
    <property type="entry name" value="SULFITE OXIDASE, MITOCHONDRIAL"/>
    <property type="match status" value="1"/>
</dbReference>
<evidence type="ECO:0000256" key="3">
    <source>
        <dbReference type="ARBA" id="ARBA00022723"/>
    </source>
</evidence>
<gene>
    <name evidence="7" type="ORF">SAMN05444170_3494</name>
</gene>
<accession>A0A1M7U3R5</accession>
<evidence type="ECO:0000256" key="1">
    <source>
        <dbReference type="ARBA" id="ARBA00001924"/>
    </source>
</evidence>
<dbReference type="Gene3D" id="2.60.40.650">
    <property type="match status" value="1"/>
</dbReference>
<feature type="domain" description="Oxidoreductase molybdopterin-binding" evidence="5">
    <location>
        <begin position="120"/>
        <end position="286"/>
    </location>
</feature>
<dbReference type="GO" id="GO:0020037">
    <property type="term" value="F:heme binding"/>
    <property type="evidence" value="ECO:0007669"/>
    <property type="project" value="TreeGrafter"/>
</dbReference>
<dbReference type="NCBIfam" id="TIGR04555">
    <property type="entry name" value="sulfite_DH_soxC"/>
    <property type="match status" value="1"/>
</dbReference>
<dbReference type="AlphaFoldDB" id="A0A1M7U3R5"/>
<dbReference type="PRINTS" id="PR00407">
    <property type="entry name" value="EUMOPTERIN"/>
</dbReference>
<dbReference type="InterPro" id="IPR014756">
    <property type="entry name" value="Ig_E-set"/>
</dbReference>
<evidence type="ECO:0000259" key="6">
    <source>
        <dbReference type="Pfam" id="PF03404"/>
    </source>
</evidence>
<dbReference type="GO" id="GO:0006790">
    <property type="term" value="P:sulfur compound metabolic process"/>
    <property type="evidence" value="ECO:0007669"/>
    <property type="project" value="TreeGrafter"/>
</dbReference>
<keyword evidence="8" id="KW-1185">Reference proteome</keyword>
<evidence type="ECO:0000313" key="8">
    <source>
        <dbReference type="Proteomes" id="UP000184096"/>
    </source>
</evidence>
<keyword evidence="3" id="KW-0479">Metal-binding</keyword>
<dbReference type="GO" id="GO:0043546">
    <property type="term" value="F:molybdopterin cofactor binding"/>
    <property type="evidence" value="ECO:0007669"/>
    <property type="project" value="TreeGrafter"/>
</dbReference>
<keyword evidence="2" id="KW-0500">Molybdenum</keyword>
<keyword evidence="4" id="KW-0560">Oxidoreductase</keyword>
<proteinExistence type="predicted"/>
<feature type="domain" description="Moybdenum cofactor oxidoreductase dimerisation" evidence="6">
    <location>
        <begin position="308"/>
        <end position="400"/>
    </location>
</feature>
<dbReference type="InterPro" id="IPR036374">
    <property type="entry name" value="OxRdtase_Mopterin-bd_sf"/>
</dbReference>
<organism evidence="7 8">
    <name type="scientific">Bradyrhizobium erythrophlei</name>
    <dbReference type="NCBI Taxonomy" id="1437360"/>
    <lineage>
        <taxon>Bacteria</taxon>
        <taxon>Pseudomonadati</taxon>
        <taxon>Pseudomonadota</taxon>
        <taxon>Alphaproteobacteria</taxon>
        <taxon>Hyphomicrobiales</taxon>
        <taxon>Nitrobacteraceae</taxon>
        <taxon>Bradyrhizobium</taxon>
    </lineage>
</organism>
<dbReference type="EMBL" id="LT670849">
    <property type="protein sequence ID" value="SHN77722.1"/>
    <property type="molecule type" value="Genomic_DNA"/>
</dbReference>
<name>A0A1M7U3R5_9BRAD</name>
<reference evidence="7" key="1">
    <citation type="submission" date="2016-11" db="EMBL/GenBank/DDBJ databases">
        <authorList>
            <person name="Jaros S."/>
            <person name="Januszkiewicz K."/>
            <person name="Wedrychowicz H."/>
        </authorList>
    </citation>
    <scope>NUCLEOTIDE SEQUENCE [LARGE SCALE GENOMIC DNA]</scope>
    <source>
        <strain evidence="7">GAS401</strain>
    </source>
</reference>
<dbReference type="RefSeq" id="WP_083587611.1">
    <property type="nucleotide sequence ID" value="NZ_LT670849.1"/>
</dbReference>
<dbReference type="GO" id="GO:0030151">
    <property type="term" value="F:molybdenum ion binding"/>
    <property type="evidence" value="ECO:0007669"/>
    <property type="project" value="InterPro"/>
</dbReference>
<dbReference type="GO" id="GO:0008482">
    <property type="term" value="F:sulfite oxidase activity"/>
    <property type="evidence" value="ECO:0007669"/>
    <property type="project" value="TreeGrafter"/>
</dbReference>
<dbReference type="OrthoDB" id="9778777at2"/>
<comment type="cofactor">
    <cofactor evidence="1">
        <name>Mo-molybdopterin</name>
        <dbReference type="ChEBI" id="CHEBI:71302"/>
    </cofactor>
</comment>
<evidence type="ECO:0000256" key="4">
    <source>
        <dbReference type="ARBA" id="ARBA00023002"/>
    </source>
</evidence>
<dbReference type="Proteomes" id="UP000184096">
    <property type="component" value="Chromosome I"/>
</dbReference>
<protein>
    <submittedName>
        <fullName evidence="7">Sulfane dehydrogenase subunit SoxC</fullName>
    </submittedName>
</protein>